<evidence type="ECO:0000313" key="9">
    <source>
        <dbReference type="Proteomes" id="UP000589520"/>
    </source>
</evidence>
<dbReference type="GO" id="GO:0003729">
    <property type="term" value="F:mRNA binding"/>
    <property type="evidence" value="ECO:0007669"/>
    <property type="project" value="InterPro"/>
</dbReference>
<dbReference type="SUPFAM" id="SSF54786">
    <property type="entry name" value="YcfA/nrd intein domain"/>
    <property type="match status" value="1"/>
</dbReference>
<comment type="caution">
    <text evidence="8">The sequence shown here is derived from an EMBL/GenBank/DDBJ whole genome shotgun (WGS) entry which is preliminary data.</text>
</comment>
<evidence type="ECO:0000256" key="7">
    <source>
        <dbReference type="ARBA" id="ARBA00023016"/>
    </source>
</evidence>
<dbReference type="InterPro" id="IPR038570">
    <property type="entry name" value="HicA_sf"/>
</dbReference>
<evidence type="ECO:0000256" key="3">
    <source>
        <dbReference type="ARBA" id="ARBA00022722"/>
    </source>
</evidence>
<keyword evidence="4" id="KW-0255">Endonuclease</keyword>
<dbReference type="Gene3D" id="3.30.920.30">
    <property type="entry name" value="Hypothetical protein"/>
    <property type="match status" value="1"/>
</dbReference>
<dbReference type="PANTHER" id="PTHR34873">
    <property type="entry name" value="SSR1766 PROTEIN"/>
    <property type="match status" value="1"/>
</dbReference>
<evidence type="ECO:0000256" key="1">
    <source>
        <dbReference type="ARBA" id="ARBA00006620"/>
    </source>
</evidence>
<evidence type="ECO:0000256" key="2">
    <source>
        <dbReference type="ARBA" id="ARBA00022649"/>
    </source>
</evidence>
<evidence type="ECO:0000256" key="5">
    <source>
        <dbReference type="ARBA" id="ARBA00022801"/>
    </source>
</evidence>
<keyword evidence="2" id="KW-1277">Toxin-antitoxin system</keyword>
<keyword evidence="7" id="KW-0346">Stress response</keyword>
<dbReference type="InterPro" id="IPR012933">
    <property type="entry name" value="HicA_mRNA_interferase"/>
</dbReference>
<keyword evidence="5" id="KW-0378">Hydrolase</keyword>
<reference evidence="8 9" key="1">
    <citation type="submission" date="2020-07" db="EMBL/GenBank/DDBJ databases">
        <title>Genomic Encyclopedia of Type Strains, Phase IV (KMG-V): Genome sequencing to study the core and pangenomes of soil and plant-associated prokaryotes.</title>
        <authorList>
            <person name="Whitman W."/>
        </authorList>
    </citation>
    <scope>NUCLEOTIDE SEQUENCE [LARGE SCALE GENOMIC DNA]</scope>
    <source>
        <strain evidence="8 9">X4EP2</strain>
    </source>
</reference>
<name>A0A7Y9PGU9_9BACT</name>
<dbReference type="Proteomes" id="UP000589520">
    <property type="component" value="Unassembled WGS sequence"/>
</dbReference>
<evidence type="ECO:0000313" key="8">
    <source>
        <dbReference type="EMBL" id="NYF78921.1"/>
    </source>
</evidence>
<evidence type="ECO:0000256" key="6">
    <source>
        <dbReference type="ARBA" id="ARBA00022884"/>
    </source>
</evidence>
<keyword evidence="9" id="KW-1185">Reference proteome</keyword>
<organism evidence="8 9">
    <name type="scientific">Granulicella arctica</name>
    <dbReference type="NCBI Taxonomy" id="940613"/>
    <lineage>
        <taxon>Bacteria</taxon>
        <taxon>Pseudomonadati</taxon>
        <taxon>Acidobacteriota</taxon>
        <taxon>Terriglobia</taxon>
        <taxon>Terriglobales</taxon>
        <taxon>Acidobacteriaceae</taxon>
        <taxon>Granulicella</taxon>
    </lineage>
</organism>
<dbReference type="GO" id="GO:0016787">
    <property type="term" value="F:hydrolase activity"/>
    <property type="evidence" value="ECO:0007669"/>
    <property type="project" value="UniProtKB-KW"/>
</dbReference>
<dbReference type="Pfam" id="PF07927">
    <property type="entry name" value="HicA_toxin"/>
    <property type="match status" value="1"/>
</dbReference>
<dbReference type="GO" id="GO:0004519">
    <property type="term" value="F:endonuclease activity"/>
    <property type="evidence" value="ECO:0007669"/>
    <property type="project" value="UniProtKB-KW"/>
</dbReference>
<keyword evidence="6" id="KW-0694">RNA-binding</keyword>
<dbReference type="AlphaFoldDB" id="A0A7Y9PGU9"/>
<comment type="similarity">
    <text evidence="1">Belongs to the HicA mRNA interferase family.</text>
</comment>
<dbReference type="PANTHER" id="PTHR34873:SF3">
    <property type="entry name" value="ADDICTION MODULE TOXIN, HICA FAMILY"/>
    <property type="match status" value="1"/>
</dbReference>
<protein>
    <submittedName>
        <fullName evidence="8">Putative RNA binding protein YcfA (HicA-like mRNA interferase family)</fullName>
    </submittedName>
</protein>
<dbReference type="EMBL" id="JACCCW010000001">
    <property type="protein sequence ID" value="NYF78921.1"/>
    <property type="molecule type" value="Genomic_DNA"/>
</dbReference>
<keyword evidence="3" id="KW-0540">Nuclease</keyword>
<gene>
    <name evidence="8" type="ORF">HDF17_001208</name>
</gene>
<accession>A0A7Y9PGU9</accession>
<evidence type="ECO:0000256" key="4">
    <source>
        <dbReference type="ARBA" id="ARBA00022759"/>
    </source>
</evidence>
<sequence>MKYRELIKLVEQDGWYWKRTSGSHHIYKHPTKQGTVVIAYHGAKDIPEGTLKSILKQAGLE</sequence>
<dbReference type="RefSeq" id="WP_179488742.1">
    <property type="nucleotide sequence ID" value="NZ_JACCCW010000001.1"/>
</dbReference>
<proteinExistence type="inferred from homology"/>